<dbReference type="Gene3D" id="3.40.30.10">
    <property type="entry name" value="Glutaredoxin"/>
    <property type="match status" value="1"/>
</dbReference>
<dbReference type="SUPFAM" id="SSF52833">
    <property type="entry name" value="Thioredoxin-like"/>
    <property type="match status" value="1"/>
</dbReference>
<evidence type="ECO:0000313" key="2">
    <source>
        <dbReference type="EMBL" id="QHT80194.1"/>
    </source>
</evidence>
<protein>
    <recommendedName>
        <fullName evidence="1">Thioredoxin domain-containing protein</fullName>
    </recommendedName>
</protein>
<reference evidence="2" key="1">
    <citation type="journal article" date="2020" name="Nature">
        <title>Giant virus diversity and host interactions through global metagenomics.</title>
        <authorList>
            <person name="Schulz F."/>
            <person name="Roux S."/>
            <person name="Paez-Espino D."/>
            <person name="Jungbluth S."/>
            <person name="Walsh D.A."/>
            <person name="Denef V.J."/>
            <person name="McMahon K.D."/>
            <person name="Konstantinidis K.T."/>
            <person name="Eloe-Fadrosh E.A."/>
            <person name="Kyrpides N.C."/>
            <person name="Woyke T."/>
        </authorList>
    </citation>
    <scope>NUCLEOTIDE SEQUENCE</scope>
    <source>
        <strain evidence="2">GVMAG-M-3300023184-120</strain>
    </source>
</reference>
<dbReference type="InterPro" id="IPR036249">
    <property type="entry name" value="Thioredoxin-like_sf"/>
</dbReference>
<organism evidence="2">
    <name type="scientific">viral metagenome</name>
    <dbReference type="NCBI Taxonomy" id="1070528"/>
    <lineage>
        <taxon>unclassified sequences</taxon>
        <taxon>metagenomes</taxon>
        <taxon>organismal metagenomes</taxon>
    </lineage>
</organism>
<dbReference type="EMBL" id="MN739966">
    <property type="protein sequence ID" value="QHT80194.1"/>
    <property type="molecule type" value="Genomic_DNA"/>
</dbReference>
<proteinExistence type="predicted"/>
<evidence type="ECO:0000259" key="1">
    <source>
        <dbReference type="Pfam" id="PF00085"/>
    </source>
</evidence>
<dbReference type="Pfam" id="PF00085">
    <property type="entry name" value="Thioredoxin"/>
    <property type="match status" value="1"/>
</dbReference>
<sequence>MKINDPLITRVDLGKLLEKNKGVLIIKFGAKWCGPCKNIEGLLNQYFEMMPDNISTIEVDIDDAVDIYGFLRSKKVVNGIPVILAYYEGNTHYIPDDIVVGIDPTKIKQFFQRCVIQSKN</sequence>
<accession>A0A6C0HIB1</accession>
<feature type="domain" description="Thioredoxin" evidence="1">
    <location>
        <begin position="15"/>
        <end position="110"/>
    </location>
</feature>
<name>A0A6C0HIB1_9ZZZZ</name>
<dbReference type="InterPro" id="IPR013766">
    <property type="entry name" value="Thioredoxin_domain"/>
</dbReference>
<dbReference type="CDD" id="cd02947">
    <property type="entry name" value="TRX_family"/>
    <property type="match status" value="1"/>
</dbReference>
<dbReference type="AlphaFoldDB" id="A0A6C0HIB1"/>